<dbReference type="Gene3D" id="2.170.130.10">
    <property type="entry name" value="TonB-dependent receptor, plug domain"/>
    <property type="match status" value="1"/>
</dbReference>
<dbReference type="SUPFAM" id="SSF56935">
    <property type="entry name" value="Porins"/>
    <property type="match status" value="1"/>
</dbReference>
<evidence type="ECO:0000256" key="4">
    <source>
        <dbReference type="ARBA" id="ARBA00022692"/>
    </source>
</evidence>
<protein>
    <submittedName>
        <fullName evidence="10">TonB-dependent receptor</fullName>
    </submittedName>
</protein>
<evidence type="ECO:0000313" key="10">
    <source>
        <dbReference type="EMBL" id="MTH28590.1"/>
    </source>
</evidence>
<accession>A0A7K1GIK4</accession>
<evidence type="ECO:0000313" key="11">
    <source>
        <dbReference type="Proteomes" id="UP000488936"/>
    </source>
</evidence>
<dbReference type="RefSeq" id="WP_155034580.1">
    <property type="nucleotide sequence ID" value="NZ_JBHTIG010000038.1"/>
</dbReference>
<evidence type="ECO:0000256" key="6">
    <source>
        <dbReference type="ARBA" id="ARBA00023136"/>
    </source>
</evidence>
<evidence type="ECO:0000256" key="7">
    <source>
        <dbReference type="ARBA" id="ARBA00023237"/>
    </source>
</evidence>
<feature type="chain" id="PRO_5029602073" evidence="8">
    <location>
        <begin position="20"/>
        <end position="788"/>
    </location>
</feature>
<dbReference type="InterPro" id="IPR041700">
    <property type="entry name" value="OMP_b-brl_3"/>
</dbReference>
<keyword evidence="6" id="KW-0472">Membrane</keyword>
<comment type="subcellular location">
    <subcellularLocation>
        <location evidence="1">Cell outer membrane</location>
        <topology evidence="1">Multi-pass membrane protein</topology>
    </subcellularLocation>
</comment>
<organism evidence="10 11">
    <name type="scientific">Myroides pelagicus</name>
    <dbReference type="NCBI Taxonomy" id="270914"/>
    <lineage>
        <taxon>Bacteria</taxon>
        <taxon>Pseudomonadati</taxon>
        <taxon>Bacteroidota</taxon>
        <taxon>Flavobacteriia</taxon>
        <taxon>Flavobacteriales</taxon>
        <taxon>Flavobacteriaceae</taxon>
        <taxon>Myroides</taxon>
    </lineage>
</organism>
<dbReference type="PANTHER" id="PTHR30069">
    <property type="entry name" value="TONB-DEPENDENT OUTER MEMBRANE RECEPTOR"/>
    <property type="match status" value="1"/>
</dbReference>
<evidence type="ECO:0000259" key="9">
    <source>
        <dbReference type="Pfam" id="PF14905"/>
    </source>
</evidence>
<dbReference type="GO" id="GO:0015344">
    <property type="term" value="F:siderophore uptake transmembrane transporter activity"/>
    <property type="evidence" value="ECO:0007669"/>
    <property type="project" value="TreeGrafter"/>
</dbReference>
<dbReference type="InterPro" id="IPR039426">
    <property type="entry name" value="TonB-dep_rcpt-like"/>
</dbReference>
<dbReference type="AlphaFoldDB" id="A0A7K1GIK4"/>
<dbReference type="Proteomes" id="UP000488936">
    <property type="component" value="Unassembled WGS sequence"/>
</dbReference>
<dbReference type="GO" id="GO:0044718">
    <property type="term" value="P:siderophore transmembrane transport"/>
    <property type="evidence" value="ECO:0007669"/>
    <property type="project" value="TreeGrafter"/>
</dbReference>
<comment type="caution">
    <text evidence="10">The sequence shown here is derived from an EMBL/GenBank/DDBJ whole genome shotgun (WGS) entry which is preliminary data.</text>
</comment>
<evidence type="ECO:0000256" key="1">
    <source>
        <dbReference type="ARBA" id="ARBA00004571"/>
    </source>
</evidence>
<dbReference type="InterPro" id="IPR036942">
    <property type="entry name" value="Beta-barrel_TonB_sf"/>
</dbReference>
<dbReference type="OrthoDB" id="8764943at2"/>
<proteinExistence type="predicted"/>
<dbReference type="SUPFAM" id="SSF49478">
    <property type="entry name" value="Cna protein B-type domain"/>
    <property type="match status" value="1"/>
</dbReference>
<feature type="domain" description="Outer membrane protein beta-barrel" evidence="9">
    <location>
        <begin position="366"/>
        <end position="764"/>
    </location>
</feature>
<feature type="signal peptide" evidence="8">
    <location>
        <begin position="1"/>
        <end position="19"/>
    </location>
</feature>
<keyword evidence="7" id="KW-0998">Cell outer membrane</keyword>
<keyword evidence="10" id="KW-0675">Receptor</keyword>
<sequence length="788" mass="90331">MNRLTITLILLLCSLISQAQFSIKGKVLTKEKVPIEYAEIQLQKDEVLIKQAFSNELGIFNIDNLATGQYKLKALYLGSILKELNIHLAQDIVLEDILVEGNNQLEEIVIKAEKKLIERKADRLVFNTSNSITAQGMDAMESLSNTPMVKVQNDKISIIGKSSVTVMIDDRIIHLDGDALANYLKTLRSDDIEKIEVITSPPAKYEAAGNSGLINIILKKNKRQGLYGSVGGSFSYNNKRTMGINSNINYQKDKWNFSLKANANDGRNEIKNNYSYTGTKNGLENTSNQTGEYKSQSIDFTTNYQVTDLALVGLTYNYTNSNSNNTKNGVMEYFSVPRVVNDSILKSTIYNDDKTSYHTFNVFYDQKLDTLGNKLSFGINYFNNSPETKAQINDFNSANTLKNQILNQSLLNYNVWSANIDLNYDLKWINIETGAKFTNFDNKSKVYFYTIEDGTPLYDPTKSNKFNYKEDNYAAYISLGKKLSDKWEIKGGLRFEQTEVKGTLIDSNEKFSKSYHKWFPTAYIAYNPHDDHAFSFSYSKRINRPNSYILNPFKYYGNTYSYTSGNPNLNPSFTDNYELNYVFKSTLSFSLNYYHIVDSFDQLSVLENGYFKESWYNMLNSDNYGIDVSYNNKVISWWETSTGANYYFSSPFYSAEAKQKRMPGSTFSYYSQNTINLNQEKTINAFLNWYHMLPNKEDNTKYNEYMTLSTGLKLKLLEDKLSVNLTLYDIFNTGKSSGTMYFTDNTQTYSNDWSSRKIIIGATYQFGNSKNKKAIKEVNFEDKNRSNI</sequence>
<reference evidence="10 11" key="1">
    <citation type="journal article" date="2006" name="Int. J. Syst. Evol. Microbiol.">
        <title>Myroides pelagicus sp. nov., isolated from seawater in Thailand.</title>
        <authorList>
            <person name="Yoon J."/>
            <person name="Maneerat S."/>
            <person name="Kawai F."/>
            <person name="Yokota A."/>
        </authorList>
    </citation>
    <scope>NUCLEOTIDE SEQUENCE [LARGE SCALE GENOMIC DNA]</scope>
    <source>
        <strain evidence="10 11">SM1T</strain>
    </source>
</reference>
<dbReference type="Pfam" id="PF14905">
    <property type="entry name" value="OMP_b-brl_3"/>
    <property type="match status" value="1"/>
</dbReference>
<name>A0A7K1GIK4_9FLAO</name>
<keyword evidence="2" id="KW-0813">Transport</keyword>
<keyword evidence="3" id="KW-1134">Transmembrane beta strand</keyword>
<evidence type="ECO:0000256" key="8">
    <source>
        <dbReference type="SAM" id="SignalP"/>
    </source>
</evidence>
<dbReference type="InterPro" id="IPR037066">
    <property type="entry name" value="Plug_dom_sf"/>
</dbReference>
<evidence type="ECO:0000256" key="5">
    <source>
        <dbReference type="ARBA" id="ARBA00022729"/>
    </source>
</evidence>
<dbReference type="Gene3D" id="2.40.170.20">
    <property type="entry name" value="TonB-dependent receptor, beta-barrel domain"/>
    <property type="match status" value="1"/>
</dbReference>
<dbReference type="PANTHER" id="PTHR30069:SF29">
    <property type="entry name" value="HEMOGLOBIN AND HEMOGLOBIN-HAPTOGLOBIN-BINDING PROTEIN 1-RELATED"/>
    <property type="match status" value="1"/>
</dbReference>
<evidence type="ECO:0000256" key="2">
    <source>
        <dbReference type="ARBA" id="ARBA00022448"/>
    </source>
</evidence>
<dbReference type="EMBL" id="WMJY01000002">
    <property type="protein sequence ID" value="MTH28590.1"/>
    <property type="molecule type" value="Genomic_DNA"/>
</dbReference>
<keyword evidence="11" id="KW-1185">Reference proteome</keyword>
<dbReference type="GO" id="GO:0009279">
    <property type="term" value="C:cell outer membrane"/>
    <property type="evidence" value="ECO:0007669"/>
    <property type="project" value="UniProtKB-SubCell"/>
</dbReference>
<gene>
    <name evidence="10" type="ORF">GJV77_01450</name>
</gene>
<keyword evidence="5 8" id="KW-0732">Signal</keyword>
<keyword evidence="4" id="KW-0812">Transmembrane</keyword>
<evidence type="ECO:0000256" key="3">
    <source>
        <dbReference type="ARBA" id="ARBA00022452"/>
    </source>
</evidence>